<evidence type="ECO:0000256" key="1">
    <source>
        <dbReference type="SAM" id="MobiDB-lite"/>
    </source>
</evidence>
<dbReference type="Proteomes" id="UP000322454">
    <property type="component" value="Unassembled WGS sequence"/>
</dbReference>
<dbReference type="SMART" id="SM00834">
    <property type="entry name" value="CxxC_CXXC_SSSS"/>
    <property type="match status" value="1"/>
</dbReference>
<dbReference type="PANTHER" id="PTHR34404:SF2">
    <property type="entry name" value="CONSERVED SERINE RICH PROTEIN"/>
    <property type="match status" value="1"/>
</dbReference>
<sequence length="75" mass="7758">MPIYEYECKKCGKIFEVYQRLSDKAEDIKCPICGAEKPVKRVSSFSSCGSGYGSAGYGSSSGGSCGGGGYSSGFG</sequence>
<evidence type="ECO:0000313" key="3">
    <source>
        <dbReference type="EMBL" id="RZV38185.1"/>
    </source>
</evidence>
<accession>A0A520XAL1</accession>
<dbReference type="Pfam" id="PF09723">
    <property type="entry name" value="Zn_ribbon_8"/>
    <property type="match status" value="1"/>
</dbReference>
<evidence type="ECO:0000313" key="4">
    <source>
        <dbReference type="Proteomes" id="UP000322454"/>
    </source>
</evidence>
<evidence type="ECO:0000259" key="2">
    <source>
        <dbReference type="SMART" id="SM00834"/>
    </source>
</evidence>
<dbReference type="NCBIfam" id="TIGR02605">
    <property type="entry name" value="CxxC_CxxC_SSSS"/>
    <property type="match status" value="1"/>
</dbReference>
<feature type="domain" description="Putative regulatory protein FmdB zinc ribbon" evidence="2">
    <location>
        <begin position="1"/>
        <end position="43"/>
    </location>
</feature>
<feature type="region of interest" description="Disordered" evidence="1">
    <location>
        <begin position="54"/>
        <end position="75"/>
    </location>
</feature>
<proteinExistence type="predicted"/>
<dbReference type="PANTHER" id="PTHR34404">
    <property type="entry name" value="REGULATORY PROTEIN, FMDB FAMILY"/>
    <property type="match status" value="1"/>
</dbReference>
<reference evidence="3 4" key="1">
    <citation type="submission" date="2019-01" db="EMBL/GenBank/DDBJ databases">
        <title>Insights into ecological role of a new deltaproteobacterial order Candidatus Sinidesulfobacterales (Sva0485) by metagenomics and metatranscriptomics.</title>
        <authorList>
            <person name="Tan S."/>
            <person name="Liu J."/>
            <person name="Fang Y."/>
            <person name="Hedlund B."/>
            <person name="Lian Z.-H."/>
            <person name="Huang L.-Y."/>
            <person name="Li J.-T."/>
            <person name="Huang L.-N."/>
            <person name="Li W.-J."/>
            <person name="Jiang H.-C."/>
            <person name="Dong H.-L."/>
            <person name="Shu W.-S."/>
        </authorList>
    </citation>
    <scope>NUCLEOTIDE SEQUENCE [LARGE SCALE GENOMIC DNA]</scope>
    <source>
        <strain evidence="3">AP4</strain>
    </source>
</reference>
<protein>
    <submittedName>
        <fullName evidence="3">Zinc ribbon domain-containing protein</fullName>
    </submittedName>
</protein>
<dbReference type="AlphaFoldDB" id="A0A520XAL1"/>
<dbReference type="InterPro" id="IPR013429">
    <property type="entry name" value="Regulatory_FmdB_Zinc_ribbon"/>
</dbReference>
<dbReference type="SUPFAM" id="SSF57802">
    <property type="entry name" value="Rubredoxin-like"/>
    <property type="match status" value="1"/>
</dbReference>
<name>A0A520XAL1_9DELT</name>
<dbReference type="Gene3D" id="2.20.28.30">
    <property type="entry name" value="RNA polymerase ii, chain L"/>
    <property type="match status" value="1"/>
</dbReference>
<comment type="caution">
    <text evidence="3">The sequence shown here is derived from an EMBL/GenBank/DDBJ whole genome shotgun (WGS) entry which is preliminary data.</text>
</comment>
<organism evidence="3 4">
    <name type="scientific">Candidatus Acidulodesulfobacterium acidiphilum</name>
    <dbReference type="NCBI Taxonomy" id="2597224"/>
    <lineage>
        <taxon>Bacteria</taxon>
        <taxon>Deltaproteobacteria</taxon>
        <taxon>Candidatus Acidulodesulfobacterales</taxon>
        <taxon>Candidatus Acidulodesulfobacterium</taxon>
    </lineage>
</organism>
<gene>
    <name evidence="3" type="ORF">EVJ48_07540</name>
</gene>
<dbReference type="EMBL" id="SHMQ01000022">
    <property type="protein sequence ID" value="RZV38185.1"/>
    <property type="molecule type" value="Genomic_DNA"/>
</dbReference>